<sequence>MIGANKILCMHLNQDTFYQKGCMVDMNKDYITPDNLHAYILIILSYALIYLNENIAIVLSSINGCFH</sequence>
<keyword evidence="1" id="KW-0812">Transmembrane</keyword>
<keyword evidence="1" id="KW-0472">Membrane</keyword>
<dbReference type="AlphaFoldDB" id="A0A5N5STV5"/>
<evidence type="ECO:0000256" key="1">
    <source>
        <dbReference type="SAM" id="Phobius"/>
    </source>
</evidence>
<evidence type="ECO:0000313" key="2">
    <source>
        <dbReference type="EMBL" id="KAB7497345.1"/>
    </source>
</evidence>
<protein>
    <submittedName>
        <fullName evidence="2">Uncharacterized protein</fullName>
    </submittedName>
</protein>
<reference evidence="2 3" key="1">
    <citation type="journal article" date="2019" name="PLoS Biol.">
        <title>Sex chromosomes control vertical transmission of feminizing Wolbachia symbionts in an isopod.</title>
        <authorList>
            <person name="Becking T."/>
            <person name="Chebbi M.A."/>
            <person name="Giraud I."/>
            <person name="Moumen B."/>
            <person name="Laverre T."/>
            <person name="Caubet Y."/>
            <person name="Peccoud J."/>
            <person name="Gilbert C."/>
            <person name="Cordaux R."/>
        </authorList>
    </citation>
    <scope>NUCLEOTIDE SEQUENCE [LARGE SCALE GENOMIC DNA]</scope>
    <source>
        <strain evidence="2">ANa2</strain>
        <tissue evidence="2">Whole body excluding digestive tract and cuticle</tissue>
    </source>
</reference>
<feature type="transmembrane region" description="Helical" evidence="1">
    <location>
        <begin position="36"/>
        <end position="52"/>
    </location>
</feature>
<dbReference type="Proteomes" id="UP000326759">
    <property type="component" value="Unassembled WGS sequence"/>
</dbReference>
<accession>A0A5N5STV5</accession>
<name>A0A5N5STV5_9CRUS</name>
<dbReference type="EMBL" id="SEYY01020391">
    <property type="protein sequence ID" value="KAB7497345.1"/>
    <property type="molecule type" value="Genomic_DNA"/>
</dbReference>
<organism evidence="2 3">
    <name type="scientific">Armadillidium nasatum</name>
    <dbReference type="NCBI Taxonomy" id="96803"/>
    <lineage>
        <taxon>Eukaryota</taxon>
        <taxon>Metazoa</taxon>
        <taxon>Ecdysozoa</taxon>
        <taxon>Arthropoda</taxon>
        <taxon>Crustacea</taxon>
        <taxon>Multicrustacea</taxon>
        <taxon>Malacostraca</taxon>
        <taxon>Eumalacostraca</taxon>
        <taxon>Peracarida</taxon>
        <taxon>Isopoda</taxon>
        <taxon>Oniscidea</taxon>
        <taxon>Crinocheta</taxon>
        <taxon>Armadillidiidae</taxon>
        <taxon>Armadillidium</taxon>
    </lineage>
</organism>
<evidence type="ECO:0000313" key="3">
    <source>
        <dbReference type="Proteomes" id="UP000326759"/>
    </source>
</evidence>
<comment type="caution">
    <text evidence="2">The sequence shown here is derived from an EMBL/GenBank/DDBJ whole genome shotgun (WGS) entry which is preliminary data.</text>
</comment>
<proteinExistence type="predicted"/>
<gene>
    <name evidence="2" type="ORF">Anas_09583</name>
</gene>
<keyword evidence="3" id="KW-1185">Reference proteome</keyword>
<keyword evidence="1" id="KW-1133">Transmembrane helix</keyword>